<keyword evidence="2" id="KW-0472">Membrane</keyword>
<gene>
    <name evidence="3" type="ORF">DCG65_04550</name>
    <name evidence="4" type="ORF">HY36_02865</name>
</gene>
<name>A0A059ECM2_9PROT</name>
<evidence type="ECO:0000313" key="3">
    <source>
        <dbReference type="EMBL" id="HAE93806.1"/>
    </source>
</evidence>
<dbReference type="Proteomes" id="UP000259173">
    <property type="component" value="Unassembled WGS sequence"/>
</dbReference>
<protein>
    <recommendedName>
        <fullName evidence="7">DNA recombination protein RmuC homolog</fullName>
    </recommendedName>
</protein>
<evidence type="ECO:0008006" key="7">
    <source>
        <dbReference type="Google" id="ProtNLM"/>
    </source>
</evidence>
<dbReference type="eggNOG" id="ENOG5032SDT">
    <property type="taxonomic scope" value="Bacteria"/>
</dbReference>
<reference evidence="3 6" key="2">
    <citation type="journal article" date="2018" name="Nat. Biotechnol.">
        <title>A standardized bacterial taxonomy based on genome phylogeny substantially revises the tree of life.</title>
        <authorList>
            <person name="Parks D.H."/>
            <person name="Chuvochina M."/>
            <person name="Waite D.W."/>
            <person name="Rinke C."/>
            <person name="Skarshewski A."/>
            <person name="Chaumeil P.A."/>
            <person name="Hugenholtz P."/>
        </authorList>
    </citation>
    <scope>NUCLEOTIDE SEQUENCE [LARGE SCALE GENOMIC DNA]</scope>
    <source>
        <strain evidence="3">UBA8557</strain>
    </source>
</reference>
<dbReference type="GeneID" id="92499359"/>
<comment type="caution">
    <text evidence="4">The sequence shown here is derived from an EMBL/GenBank/DDBJ whole genome shotgun (WGS) entry which is preliminary data.</text>
</comment>
<dbReference type="EMBL" id="DMBR01000133">
    <property type="protein sequence ID" value="HAE93806.1"/>
    <property type="molecule type" value="Genomic_DNA"/>
</dbReference>
<accession>A0A059ECM2</accession>
<dbReference type="Proteomes" id="UP000024547">
    <property type="component" value="Unassembled WGS sequence"/>
</dbReference>
<proteinExistence type="predicted"/>
<organism evidence="4 5">
    <name type="scientific">Hyphomonas atlantica</name>
    <dbReference type="NCBI Taxonomy" id="1280948"/>
    <lineage>
        <taxon>Bacteria</taxon>
        <taxon>Pseudomonadati</taxon>
        <taxon>Pseudomonadota</taxon>
        <taxon>Alphaproteobacteria</taxon>
        <taxon>Hyphomonadales</taxon>
        <taxon>Hyphomonadaceae</taxon>
        <taxon>Hyphomonas</taxon>
    </lineage>
</organism>
<keyword evidence="2" id="KW-0812">Transmembrane</keyword>
<dbReference type="STRING" id="1280948.HY36_02865"/>
<keyword evidence="2" id="KW-1133">Transmembrane helix</keyword>
<reference evidence="4 5" key="1">
    <citation type="journal article" date="2014" name="Antonie Van Leeuwenhoek">
        <title>Hyphomonas beringensis sp. nov. and Hyphomonas chukchiensis sp. nov., isolated from surface seawater of the Bering Sea and Chukchi Sea.</title>
        <authorList>
            <person name="Li C."/>
            <person name="Lai Q."/>
            <person name="Li G."/>
            <person name="Dong C."/>
            <person name="Wang J."/>
            <person name="Liao Y."/>
            <person name="Shao Z."/>
        </authorList>
    </citation>
    <scope>NUCLEOTIDE SEQUENCE [LARGE SCALE GENOMIC DNA]</scope>
    <source>
        <strain evidence="4 5">22II1-22F38</strain>
    </source>
</reference>
<evidence type="ECO:0000256" key="2">
    <source>
        <dbReference type="SAM" id="Phobius"/>
    </source>
</evidence>
<dbReference type="RefSeq" id="WP_035547864.1">
    <property type="nucleotide sequence ID" value="NZ_AWFH01000001.1"/>
</dbReference>
<feature type="transmembrane region" description="Helical" evidence="2">
    <location>
        <begin position="6"/>
        <end position="25"/>
    </location>
</feature>
<dbReference type="AlphaFoldDB" id="A0A059ECM2"/>
<keyword evidence="5" id="KW-1185">Reference proteome</keyword>
<evidence type="ECO:0000313" key="4">
    <source>
        <dbReference type="EMBL" id="KCZ65345.1"/>
    </source>
</evidence>
<evidence type="ECO:0000256" key="1">
    <source>
        <dbReference type="SAM" id="Coils"/>
    </source>
</evidence>
<evidence type="ECO:0000313" key="5">
    <source>
        <dbReference type="Proteomes" id="UP000024547"/>
    </source>
</evidence>
<dbReference type="OrthoDB" id="7630018at2"/>
<sequence length="166" mass="18382">MPFEISDIALFLVSFAACLYCALLSRRLKALQNTKNGLGATIRAMSDSVAAVSSARHETQAQAGDLANRLAATMKEAQETAEKLKELKTAMEVKDRELSRRIQAADADIRSTLRETLEASSGKITEITRLTKRLEAIADRTSARFDSADYLFDEEQMSKSKRVYEG</sequence>
<keyword evidence="1" id="KW-0175">Coiled coil</keyword>
<feature type="coiled-coil region" evidence="1">
    <location>
        <begin position="67"/>
        <end position="97"/>
    </location>
</feature>
<dbReference type="PATRIC" id="fig|1280948.3.peg.567"/>
<dbReference type="EMBL" id="AWFH01000001">
    <property type="protein sequence ID" value="KCZ65345.1"/>
    <property type="molecule type" value="Genomic_DNA"/>
</dbReference>
<evidence type="ECO:0000313" key="6">
    <source>
        <dbReference type="Proteomes" id="UP000259173"/>
    </source>
</evidence>